<dbReference type="GO" id="GO:0008270">
    <property type="term" value="F:zinc ion binding"/>
    <property type="evidence" value="ECO:0007669"/>
    <property type="project" value="UniProtKB-KW"/>
</dbReference>
<dbReference type="SUPFAM" id="SSF57667">
    <property type="entry name" value="beta-beta-alpha zinc fingers"/>
    <property type="match status" value="1"/>
</dbReference>
<dbReference type="InterPro" id="IPR050329">
    <property type="entry name" value="GLI_C2H2-zinc-finger"/>
</dbReference>
<gene>
    <name evidence="8" type="ORF">OSB1V03_LOCUS9285</name>
</gene>
<keyword evidence="4" id="KW-0862">Zinc</keyword>
<feature type="region of interest" description="Disordered" evidence="6">
    <location>
        <begin position="184"/>
        <end position="216"/>
    </location>
</feature>
<feature type="domain" description="C2H2-type" evidence="7">
    <location>
        <begin position="263"/>
        <end position="292"/>
    </location>
</feature>
<dbReference type="GO" id="GO:0000978">
    <property type="term" value="F:RNA polymerase II cis-regulatory region sequence-specific DNA binding"/>
    <property type="evidence" value="ECO:0007669"/>
    <property type="project" value="TreeGrafter"/>
</dbReference>
<dbReference type="PROSITE" id="PS00028">
    <property type="entry name" value="ZINC_FINGER_C2H2_1"/>
    <property type="match status" value="3"/>
</dbReference>
<evidence type="ECO:0000259" key="7">
    <source>
        <dbReference type="PROSITE" id="PS50157"/>
    </source>
</evidence>
<feature type="region of interest" description="Disordered" evidence="6">
    <location>
        <begin position="58"/>
        <end position="172"/>
    </location>
</feature>
<feature type="compositionally biased region" description="Basic and acidic residues" evidence="6">
    <location>
        <begin position="66"/>
        <end position="82"/>
    </location>
</feature>
<keyword evidence="3 5" id="KW-0863">Zinc-finger</keyword>
<dbReference type="Proteomes" id="UP000759131">
    <property type="component" value="Unassembled WGS sequence"/>
</dbReference>
<protein>
    <recommendedName>
        <fullName evidence="7">C2H2-type domain-containing protein</fullName>
    </recommendedName>
</protein>
<keyword evidence="9" id="KW-1185">Reference proteome</keyword>
<feature type="domain" description="C2H2-type" evidence="7">
    <location>
        <begin position="419"/>
        <end position="443"/>
    </location>
</feature>
<keyword evidence="2" id="KW-0677">Repeat</keyword>
<dbReference type="OrthoDB" id="6516721at2759"/>
<dbReference type="EMBL" id="CAJPIZ010006180">
    <property type="protein sequence ID" value="CAG2109296.1"/>
    <property type="molecule type" value="Genomic_DNA"/>
</dbReference>
<accession>A0A7R9KTQ4</accession>
<dbReference type="PROSITE" id="PS50157">
    <property type="entry name" value="ZINC_FINGER_C2H2_2"/>
    <property type="match status" value="2"/>
</dbReference>
<dbReference type="GO" id="GO:0000981">
    <property type="term" value="F:DNA-binding transcription factor activity, RNA polymerase II-specific"/>
    <property type="evidence" value="ECO:0007669"/>
    <property type="project" value="TreeGrafter"/>
</dbReference>
<proteinExistence type="predicted"/>
<keyword evidence="1" id="KW-0479">Metal-binding</keyword>
<evidence type="ECO:0000256" key="3">
    <source>
        <dbReference type="ARBA" id="ARBA00022771"/>
    </source>
</evidence>
<reference evidence="8" key="1">
    <citation type="submission" date="2020-11" db="EMBL/GenBank/DDBJ databases">
        <authorList>
            <person name="Tran Van P."/>
        </authorList>
    </citation>
    <scope>NUCLEOTIDE SEQUENCE</scope>
</reference>
<evidence type="ECO:0000313" key="9">
    <source>
        <dbReference type="Proteomes" id="UP000759131"/>
    </source>
</evidence>
<dbReference type="GO" id="GO:0005634">
    <property type="term" value="C:nucleus"/>
    <property type="evidence" value="ECO:0007669"/>
    <property type="project" value="UniProtKB-ARBA"/>
</dbReference>
<dbReference type="PANTHER" id="PTHR19818:SF139">
    <property type="entry name" value="PAIR-RULE PROTEIN ODD-PAIRED"/>
    <property type="match status" value="1"/>
</dbReference>
<dbReference type="GO" id="GO:0045944">
    <property type="term" value="P:positive regulation of transcription by RNA polymerase II"/>
    <property type="evidence" value="ECO:0007669"/>
    <property type="project" value="UniProtKB-ARBA"/>
</dbReference>
<dbReference type="PANTHER" id="PTHR19818">
    <property type="entry name" value="ZINC FINGER PROTEIN ZIC AND GLI"/>
    <property type="match status" value="1"/>
</dbReference>
<dbReference type="EMBL" id="OC860755">
    <property type="protein sequence ID" value="CAD7628866.1"/>
    <property type="molecule type" value="Genomic_DNA"/>
</dbReference>
<evidence type="ECO:0000256" key="4">
    <source>
        <dbReference type="ARBA" id="ARBA00022833"/>
    </source>
</evidence>
<dbReference type="AlphaFoldDB" id="A0A7R9KTQ4"/>
<name>A0A7R9KTQ4_9ACAR</name>
<sequence length="634" mass="73071">MRSPKRVDNAYGKEIINGKEYYDCKQCDEVFRDIKDIICHVFRDHLWPQEVTTAATAAPVVVRTPLPRDTHRDNRRSNDGHRKSGHKSPRIPLPPTLLIKGVHRMPDQLKDHRKSVATKSDQIRHYASKQSKSLSETKHSINGRPPVHTSDKSVPKRPLNSHKSIPADPLRHEAERLLKRLLDKKRAISGQSPAHTSGQSRPKRPRYDSPFAPTSKHVINRVPTTAKPNGGTSSQPLLLAPLKNTQSDDQPMDNDFHVDTKRFSCLEKGCGKSFCFMQSLIQHRLKHTEKRVDKTAANLTTKVTTNTYKAKANTTGHKWTYSTIPGYQRMGHKWYKWRRLTDRSLYRDKKESHQHDPNYQGFASLKPLKGWYQLDVVDGLRQYQCRYKLQDESYCPFRAKRSQRMARHLNCSHFRNRRFACRELGCGRVYLNPTSLRQHELNHKCGFGIENGRYMNSVCGNKNIMKFRRSAIGPDGRSKVYQCAICDRESTSHTAIKRHIHNQHLCPIRNEYVECSPPIPTADSVPEVSAGADSDGDDIQIIEENLATDAGRRQSRVSPETKRFLLERNARPVSKARHGLCMQQLERLVRIRPFFVRSLIDGHTRYVCQYLDCRFPAKTLEYISMHLKGKHFVN</sequence>
<evidence type="ECO:0000256" key="6">
    <source>
        <dbReference type="SAM" id="MobiDB-lite"/>
    </source>
</evidence>
<dbReference type="InterPro" id="IPR036236">
    <property type="entry name" value="Znf_C2H2_sf"/>
</dbReference>
<evidence type="ECO:0000313" key="8">
    <source>
        <dbReference type="EMBL" id="CAD7628866.1"/>
    </source>
</evidence>
<organism evidence="8">
    <name type="scientific">Medioppia subpectinata</name>
    <dbReference type="NCBI Taxonomy" id="1979941"/>
    <lineage>
        <taxon>Eukaryota</taxon>
        <taxon>Metazoa</taxon>
        <taxon>Ecdysozoa</taxon>
        <taxon>Arthropoda</taxon>
        <taxon>Chelicerata</taxon>
        <taxon>Arachnida</taxon>
        <taxon>Acari</taxon>
        <taxon>Acariformes</taxon>
        <taxon>Sarcoptiformes</taxon>
        <taxon>Oribatida</taxon>
        <taxon>Brachypylina</taxon>
        <taxon>Oppioidea</taxon>
        <taxon>Oppiidae</taxon>
        <taxon>Medioppia</taxon>
    </lineage>
</organism>
<dbReference type="SMART" id="SM00355">
    <property type="entry name" value="ZnF_C2H2"/>
    <property type="match status" value="6"/>
</dbReference>
<feature type="compositionally biased region" description="Polar residues" evidence="6">
    <location>
        <begin position="189"/>
        <end position="200"/>
    </location>
</feature>
<dbReference type="Gene3D" id="3.30.160.60">
    <property type="entry name" value="Classic Zinc Finger"/>
    <property type="match status" value="2"/>
</dbReference>
<evidence type="ECO:0000256" key="5">
    <source>
        <dbReference type="PROSITE-ProRule" id="PRU00042"/>
    </source>
</evidence>
<dbReference type="InterPro" id="IPR013087">
    <property type="entry name" value="Znf_C2H2_type"/>
</dbReference>
<evidence type="ECO:0000256" key="2">
    <source>
        <dbReference type="ARBA" id="ARBA00022737"/>
    </source>
</evidence>
<evidence type="ECO:0000256" key="1">
    <source>
        <dbReference type="ARBA" id="ARBA00022723"/>
    </source>
</evidence>